<gene>
    <name evidence="3" type="ORF">BXZ70DRAFT_698575</name>
</gene>
<feature type="region of interest" description="Disordered" evidence="1">
    <location>
        <begin position="842"/>
        <end position="862"/>
    </location>
</feature>
<dbReference type="InterPro" id="IPR045967">
    <property type="entry name" value="HAM1-like_N"/>
</dbReference>
<comment type="caution">
    <text evidence="3">The sequence shown here is derived from an EMBL/GenBank/DDBJ whole genome shotgun (WGS) entry which is preliminary data.</text>
</comment>
<feature type="domain" description="HAM1-like N-terminal" evidence="2">
    <location>
        <begin position="40"/>
        <end position="243"/>
    </location>
</feature>
<sequence>MGLLFSCCRRSRSSEREPLLPKHSHTDSPARPSQRDLNKLAHVAAALRAGKLPSQDQLNGYLRYISQSSFLRDDQASGGGRLSDSGRKVTEALRATVDALLQVGLEKNHDDKIQELLYHLARVDTQDAVHTDIAVDTDQTVDLKGAAEHLPSQQELSSDSKHLAQSFRTLSRLLLTSSTFRLILSDILTSVRSSIADIAAEIGHAAVRVQDTVKTVEDVSRPGPYASYADAAKAHQVNERVNAVGERVGEEARFVGEDTKRRWEDVAEHGPERVREIVIARVQQTVIQAHRNPAYRQALQTILMLVNKYAEAVTASVQSMTAVAEDGSKTVPTFTPLLWTDDADLATAMTALRTLCARFASGYSVDGISSALYNVIWDIVNIPAEASTVDQESLRDVQAFFSGLGKWFQLALQDPAYATCNTGLNQLNELYDRAQVFMQTALQSDPANEPAWVHDLRVLSREMGTFSARLSADRTTQKLLAALDNLTSSSSIYLDAFTSVATHRLASLPRVTSLKAQELKRQARHDILTWLLPRLLRAIHAVPMPRVEYADASLEAVVDTLLLTASMGSSLVPDHVRFQTYNDVELDFSPRRSSSSPSSASSPSSSGRLDASGVGGAVGEQAHGPGVRAYARTKVHVDGMRLSADDIGYYVRYKGPFGLGYEDQGLLSVDLGSQNTASLAGTAHGGVSLDIELEVQTSSSDADAPLFTVRDVHVTLPNLHFTFSKTNHPILNTLILQPLSGPVARTAVGYYLRRQVWEGLDALGRLGGKVSAEVDRLSGEDGEGGVASYWTAMLNVLGSGSSADPAEDEDEQPEAAEPETTEEETTPTMETRTYPTTQGIIRTTRPAPTTNDSDSASTVNGTAESSTLAIGIGPQILLSKPDLDLPPNTATAASVAREALGEVQGVVNGVIGAGEEVVGDVRKGVDDVVEGVVEVGREAREGERTERRRGGGWRSCAFDL</sequence>
<reference evidence="3" key="1">
    <citation type="journal article" date="2021" name="New Phytol.">
        <title>Evolutionary innovations through gain and loss of genes in the ectomycorrhizal Boletales.</title>
        <authorList>
            <person name="Wu G."/>
            <person name="Miyauchi S."/>
            <person name="Morin E."/>
            <person name="Kuo A."/>
            <person name="Drula E."/>
            <person name="Varga T."/>
            <person name="Kohler A."/>
            <person name="Feng B."/>
            <person name="Cao Y."/>
            <person name="Lipzen A."/>
            <person name="Daum C."/>
            <person name="Hundley H."/>
            <person name="Pangilinan J."/>
            <person name="Johnson J."/>
            <person name="Barry K."/>
            <person name="LaButti K."/>
            <person name="Ng V."/>
            <person name="Ahrendt S."/>
            <person name="Min B."/>
            <person name="Choi I.G."/>
            <person name="Park H."/>
            <person name="Plett J.M."/>
            <person name="Magnuson J."/>
            <person name="Spatafora J.W."/>
            <person name="Nagy L.G."/>
            <person name="Henrissat B."/>
            <person name="Grigoriev I.V."/>
            <person name="Yang Z.L."/>
            <person name="Xu J."/>
            <person name="Martin F.M."/>
        </authorList>
    </citation>
    <scope>NUCLEOTIDE SEQUENCE</scope>
    <source>
        <strain evidence="3">KKN 215</strain>
    </source>
</reference>
<organism evidence="3 4">
    <name type="scientific">Cristinia sonorae</name>
    <dbReference type="NCBI Taxonomy" id="1940300"/>
    <lineage>
        <taxon>Eukaryota</taxon>
        <taxon>Fungi</taxon>
        <taxon>Dikarya</taxon>
        <taxon>Basidiomycota</taxon>
        <taxon>Agaricomycotina</taxon>
        <taxon>Agaricomycetes</taxon>
        <taxon>Agaricomycetidae</taxon>
        <taxon>Agaricales</taxon>
        <taxon>Pleurotineae</taxon>
        <taxon>Stephanosporaceae</taxon>
        <taxon>Cristinia</taxon>
    </lineage>
</organism>
<name>A0A8K0XJW9_9AGAR</name>
<feature type="region of interest" description="Disordered" evidence="1">
    <location>
        <begin position="589"/>
        <end position="622"/>
    </location>
</feature>
<dbReference type="OrthoDB" id="5407957at2759"/>
<evidence type="ECO:0000256" key="1">
    <source>
        <dbReference type="SAM" id="MobiDB-lite"/>
    </source>
</evidence>
<dbReference type="PANTHER" id="PTHR31138:SF1">
    <property type="entry name" value="PDZ DOMAIN-CONTAINING PROTEIN"/>
    <property type="match status" value="1"/>
</dbReference>
<feature type="region of interest" description="Disordered" evidence="1">
    <location>
        <begin position="798"/>
        <end position="830"/>
    </location>
</feature>
<dbReference type="PANTHER" id="PTHR31138">
    <property type="entry name" value="CHROMOSOME 19, WHOLE GENOME SHOTGUN SEQUENCE"/>
    <property type="match status" value="1"/>
</dbReference>
<proteinExistence type="predicted"/>
<keyword evidence="4" id="KW-1185">Reference proteome</keyword>
<dbReference type="AlphaFoldDB" id="A0A8K0XJW9"/>
<evidence type="ECO:0000259" key="2">
    <source>
        <dbReference type="Pfam" id="PF19343"/>
    </source>
</evidence>
<dbReference type="EMBL" id="JAEVFJ010000063">
    <property type="protein sequence ID" value="KAH8077512.1"/>
    <property type="molecule type" value="Genomic_DNA"/>
</dbReference>
<feature type="domain" description="HAM1-like N-terminal" evidence="2">
    <location>
        <begin position="519"/>
        <end position="591"/>
    </location>
</feature>
<dbReference type="Proteomes" id="UP000813824">
    <property type="component" value="Unassembled WGS sequence"/>
</dbReference>
<accession>A0A8K0XJW9</accession>
<feature type="compositionally biased region" description="Acidic residues" evidence="1">
    <location>
        <begin position="805"/>
        <end position="825"/>
    </location>
</feature>
<evidence type="ECO:0000313" key="4">
    <source>
        <dbReference type="Proteomes" id="UP000813824"/>
    </source>
</evidence>
<dbReference type="Pfam" id="PF19343">
    <property type="entry name" value="HAM1_N"/>
    <property type="match status" value="2"/>
</dbReference>
<evidence type="ECO:0000313" key="3">
    <source>
        <dbReference type="EMBL" id="KAH8077512.1"/>
    </source>
</evidence>
<protein>
    <recommendedName>
        <fullName evidence="2">HAM1-like N-terminal domain-containing protein</fullName>
    </recommendedName>
</protein>
<feature type="compositionally biased region" description="Low complexity" evidence="1">
    <location>
        <begin position="591"/>
        <end position="606"/>
    </location>
</feature>
<feature type="region of interest" description="Disordered" evidence="1">
    <location>
        <begin position="12"/>
        <end position="35"/>
    </location>
</feature>